<accession>A0A495QUE7</accession>
<name>A0A495QUE7_9ACTN</name>
<keyword evidence="2" id="KW-1185">Reference proteome</keyword>
<dbReference type="InterPro" id="IPR045428">
    <property type="entry name" value="EACC1"/>
</dbReference>
<proteinExistence type="predicted"/>
<sequence>MRIVIEIAVARAGEWGNMDLQIGVTGGDEVHECARLLEWLRADRRLAGHVRARRRAPGPEELGGALDVVMVAVGSGGVAAALAQTLPAWIQSRRPQVKFILTTRNGDRVELETADAAEASRLIAELLSRHDASAE</sequence>
<reference evidence="1 2" key="1">
    <citation type="submission" date="2018-10" db="EMBL/GenBank/DDBJ databases">
        <title>Genomic Encyclopedia of Archaeal and Bacterial Type Strains, Phase II (KMG-II): from individual species to whole genera.</title>
        <authorList>
            <person name="Goeker M."/>
        </authorList>
    </citation>
    <scope>NUCLEOTIDE SEQUENCE [LARGE SCALE GENOMIC DNA]</scope>
    <source>
        <strain evidence="1 2">DSM 43383</strain>
    </source>
</reference>
<organism evidence="1 2">
    <name type="scientific">Actinomadura pelletieri DSM 43383</name>
    <dbReference type="NCBI Taxonomy" id="1120940"/>
    <lineage>
        <taxon>Bacteria</taxon>
        <taxon>Bacillati</taxon>
        <taxon>Actinomycetota</taxon>
        <taxon>Actinomycetes</taxon>
        <taxon>Streptosporangiales</taxon>
        <taxon>Thermomonosporaceae</taxon>
        <taxon>Actinomadura</taxon>
    </lineage>
</organism>
<evidence type="ECO:0000313" key="1">
    <source>
        <dbReference type="EMBL" id="RKS77120.1"/>
    </source>
</evidence>
<dbReference type="Proteomes" id="UP000274601">
    <property type="component" value="Unassembled WGS sequence"/>
</dbReference>
<evidence type="ECO:0000313" key="2">
    <source>
        <dbReference type="Proteomes" id="UP000274601"/>
    </source>
</evidence>
<comment type="caution">
    <text evidence="1">The sequence shown here is derived from an EMBL/GenBank/DDBJ whole genome shotgun (WGS) entry which is preliminary data.</text>
</comment>
<dbReference type="Pfam" id="PF19953">
    <property type="entry name" value="EACC1"/>
    <property type="match status" value="1"/>
</dbReference>
<dbReference type="EMBL" id="RBWU01000002">
    <property type="protein sequence ID" value="RKS77120.1"/>
    <property type="molecule type" value="Genomic_DNA"/>
</dbReference>
<protein>
    <submittedName>
        <fullName evidence="1">Uncharacterized protein</fullName>
    </submittedName>
</protein>
<dbReference type="AlphaFoldDB" id="A0A495QUE7"/>
<gene>
    <name evidence="1" type="ORF">BZB76_2494</name>
</gene>